<reference evidence="1" key="1">
    <citation type="journal article" date="2015" name="Genome Biol. Evol.">
        <title>Organellar Genomes of White Spruce (Picea glauca): Assembly and Annotation.</title>
        <authorList>
            <person name="Jackman S.D."/>
            <person name="Warren R.L."/>
            <person name="Gibb E.A."/>
            <person name="Vandervalk B.P."/>
            <person name="Mohamadi H."/>
            <person name="Chu J."/>
            <person name="Raymond A."/>
            <person name="Pleasance S."/>
            <person name="Coope R."/>
            <person name="Wildung M.R."/>
            <person name="Ritland C.E."/>
            <person name="Bousquet J."/>
            <person name="Jones S.J."/>
            <person name="Bohlmann J."/>
            <person name="Birol I."/>
        </authorList>
    </citation>
    <scope>NUCLEOTIDE SEQUENCE [LARGE SCALE GENOMIC DNA]</scope>
    <source>
        <tissue evidence="1">Flushing bud</tissue>
    </source>
</reference>
<dbReference type="EMBL" id="LKAM01000003">
    <property type="protein sequence ID" value="KUM49155.1"/>
    <property type="molecule type" value="Genomic_DNA"/>
</dbReference>
<protein>
    <submittedName>
        <fullName evidence="1">Uncharacterized protein</fullName>
    </submittedName>
</protein>
<keyword evidence="1" id="KW-0496">Mitochondrion</keyword>
<dbReference type="AlphaFoldDB" id="A0A101M1H0"/>
<name>A0A101M1H0_PICGL</name>
<organism evidence="1">
    <name type="scientific">Picea glauca</name>
    <name type="common">White spruce</name>
    <name type="synonym">Pinus glauca</name>
    <dbReference type="NCBI Taxonomy" id="3330"/>
    <lineage>
        <taxon>Eukaryota</taxon>
        <taxon>Viridiplantae</taxon>
        <taxon>Streptophyta</taxon>
        <taxon>Embryophyta</taxon>
        <taxon>Tracheophyta</taxon>
        <taxon>Spermatophyta</taxon>
        <taxon>Pinopsida</taxon>
        <taxon>Pinidae</taxon>
        <taxon>Conifers I</taxon>
        <taxon>Pinales</taxon>
        <taxon>Pinaceae</taxon>
        <taxon>Picea</taxon>
    </lineage>
</organism>
<gene>
    <name evidence="1" type="ORF">ABT39_MTgene3704</name>
</gene>
<sequence>MRLYLVLEDLHMVRRMLALMLVELLLKLLE</sequence>
<comment type="caution">
    <text evidence="1">The sequence shown here is derived from an EMBL/GenBank/DDBJ whole genome shotgun (WGS) entry which is preliminary data.</text>
</comment>
<proteinExistence type="predicted"/>
<accession>A0A101M1H0</accession>
<geneLocation type="mitochondrion" evidence="1"/>
<evidence type="ECO:0000313" key="1">
    <source>
        <dbReference type="EMBL" id="KUM49155.1"/>
    </source>
</evidence>